<proteinExistence type="predicted"/>
<name>A0A6A6JWU4_WESOR</name>
<gene>
    <name evidence="1" type="ORF">EI97DRAFT_125287</name>
</gene>
<protein>
    <submittedName>
        <fullName evidence="1">Uncharacterized protein</fullName>
    </submittedName>
</protein>
<dbReference type="EMBL" id="ML986485">
    <property type="protein sequence ID" value="KAF2280543.1"/>
    <property type="molecule type" value="Genomic_DNA"/>
</dbReference>
<evidence type="ECO:0000313" key="1">
    <source>
        <dbReference type="EMBL" id="KAF2280543.1"/>
    </source>
</evidence>
<organism evidence="1 2">
    <name type="scientific">Westerdykella ornata</name>
    <dbReference type="NCBI Taxonomy" id="318751"/>
    <lineage>
        <taxon>Eukaryota</taxon>
        <taxon>Fungi</taxon>
        <taxon>Dikarya</taxon>
        <taxon>Ascomycota</taxon>
        <taxon>Pezizomycotina</taxon>
        <taxon>Dothideomycetes</taxon>
        <taxon>Pleosporomycetidae</taxon>
        <taxon>Pleosporales</taxon>
        <taxon>Sporormiaceae</taxon>
        <taxon>Westerdykella</taxon>
    </lineage>
</organism>
<dbReference type="Proteomes" id="UP000800097">
    <property type="component" value="Unassembled WGS sequence"/>
</dbReference>
<dbReference type="AlphaFoldDB" id="A0A6A6JWU4"/>
<dbReference type="RefSeq" id="XP_033658081.1">
    <property type="nucleotide sequence ID" value="XM_033793068.1"/>
</dbReference>
<evidence type="ECO:0000313" key="2">
    <source>
        <dbReference type="Proteomes" id="UP000800097"/>
    </source>
</evidence>
<sequence length="149" mass="17105">MRARDIKTPIQSRFTADVTSTSGRSKPLVYRLPCVRHPMVSKVGRLQLYSLRRQILRRLRVQQERPGPGYGVTFRWPWGHDQFLYLVGSRKITEFLKLQLNCVLASTLRFCATSNSTVICTKVGPPRECSKCTWRETESGSSQRAIMKS</sequence>
<keyword evidence="2" id="KW-1185">Reference proteome</keyword>
<dbReference type="GeneID" id="54546243"/>
<accession>A0A6A6JWU4</accession>
<reference evidence="1" key="1">
    <citation type="journal article" date="2020" name="Stud. Mycol.">
        <title>101 Dothideomycetes genomes: a test case for predicting lifestyles and emergence of pathogens.</title>
        <authorList>
            <person name="Haridas S."/>
            <person name="Albert R."/>
            <person name="Binder M."/>
            <person name="Bloem J."/>
            <person name="Labutti K."/>
            <person name="Salamov A."/>
            <person name="Andreopoulos B."/>
            <person name="Baker S."/>
            <person name="Barry K."/>
            <person name="Bills G."/>
            <person name="Bluhm B."/>
            <person name="Cannon C."/>
            <person name="Castanera R."/>
            <person name="Culley D."/>
            <person name="Daum C."/>
            <person name="Ezra D."/>
            <person name="Gonzalez J."/>
            <person name="Henrissat B."/>
            <person name="Kuo A."/>
            <person name="Liang C."/>
            <person name="Lipzen A."/>
            <person name="Lutzoni F."/>
            <person name="Magnuson J."/>
            <person name="Mondo S."/>
            <person name="Nolan M."/>
            <person name="Ohm R."/>
            <person name="Pangilinan J."/>
            <person name="Park H.-J."/>
            <person name="Ramirez L."/>
            <person name="Alfaro M."/>
            <person name="Sun H."/>
            <person name="Tritt A."/>
            <person name="Yoshinaga Y."/>
            <person name="Zwiers L.-H."/>
            <person name="Turgeon B."/>
            <person name="Goodwin S."/>
            <person name="Spatafora J."/>
            <person name="Crous P."/>
            <person name="Grigoriev I."/>
        </authorList>
    </citation>
    <scope>NUCLEOTIDE SEQUENCE</scope>
    <source>
        <strain evidence="1">CBS 379.55</strain>
    </source>
</reference>